<keyword evidence="5" id="KW-1185">Reference proteome</keyword>
<dbReference type="PROSITE" id="PS51526">
    <property type="entry name" value="RFX_DBD"/>
    <property type="match status" value="1"/>
</dbReference>
<organism evidence="4 5">
    <name type="scientific">Basidiobolus ranarum</name>
    <dbReference type="NCBI Taxonomy" id="34480"/>
    <lineage>
        <taxon>Eukaryota</taxon>
        <taxon>Fungi</taxon>
        <taxon>Fungi incertae sedis</taxon>
        <taxon>Zoopagomycota</taxon>
        <taxon>Entomophthoromycotina</taxon>
        <taxon>Basidiobolomycetes</taxon>
        <taxon>Basidiobolales</taxon>
        <taxon>Basidiobolaceae</taxon>
        <taxon>Basidiobolus</taxon>
    </lineage>
</organism>
<name>A0ABR2VRM0_9FUNG</name>
<feature type="domain" description="RFX-type winged-helix" evidence="3">
    <location>
        <begin position="156"/>
        <end position="242"/>
    </location>
</feature>
<dbReference type="InterPro" id="IPR003150">
    <property type="entry name" value="DNA-bd_RFX"/>
</dbReference>
<gene>
    <name evidence="4" type="ORF">K7432_012843</name>
</gene>
<dbReference type="Proteomes" id="UP001479436">
    <property type="component" value="Unassembled WGS sequence"/>
</dbReference>
<dbReference type="EMBL" id="JASJQH010008050">
    <property type="protein sequence ID" value="KAK9695664.1"/>
    <property type="molecule type" value="Genomic_DNA"/>
</dbReference>
<feature type="compositionally biased region" description="Low complexity" evidence="2">
    <location>
        <begin position="49"/>
        <end position="67"/>
    </location>
</feature>
<protein>
    <recommendedName>
        <fullName evidence="3">RFX-type winged-helix domain-containing protein</fullName>
    </recommendedName>
</protein>
<sequence length="242" mass="26641">MDGEHSLVTDSLDFQSPSDTTFSTTLPPILSSLGQSKPTIPSFLPPPSTLSGISSNSISTTFGGTSNLPPLRDPLPKSGEEANQASVIYKTQPDIEGSEPESESHSKQHSGVDLSILNTDELRRLALESRENLEYLSTKTHEPSPGSADKARSIWISTWLVDNYEPADDQSVSREALYSRYTTFCDKTRVQHVNSASFGKIVRSVFPNITTRRLGTRGQSKYPFFEKYSQVTISNAYSVNKT</sequence>
<comment type="caution">
    <text evidence="4">The sequence shown here is derived from an EMBL/GenBank/DDBJ whole genome shotgun (WGS) entry which is preliminary data.</text>
</comment>
<proteinExistence type="predicted"/>
<dbReference type="Pfam" id="PF02257">
    <property type="entry name" value="RFX_DNA_binding"/>
    <property type="match status" value="1"/>
</dbReference>
<dbReference type="InterPro" id="IPR039779">
    <property type="entry name" value="RFX-like"/>
</dbReference>
<evidence type="ECO:0000259" key="3">
    <source>
        <dbReference type="PROSITE" id="PS51526"/>
    </source>
</evidence>
<dbReference type="SUPFAM" id="SSF46785">
    <property type="entry name" value="Winged helix' DNA-binding domain"/>
    <property type="match status" value="1"/>
</dbReference>
<dbReference type="PANTHER" id="PTHR12619">
    <property type="entry name" value="RFX TRANSCRIPTION FACTOR FAMILY"/>
    <property type="match status" value="1"/>
</dbReference>
<dbReference type="PANTHER" id="PTHR12619:SF5">
    <property type="entry name" value="TRANSCRIPTION FACTOR RFX4"/>
    <property type="match status" value="1"/>
</dbReference>
<dbReference type="InterPro" id="IPR036388">
    <property type="entry name" value="WH-like_DNA-bd_sf"/>
</dbReference>
<dbReference type="Gene3D" id="1.10.10.10">
    <property type="entry name" value="Winged helix-like DNA-binding domain superfamily/Winged helix DNA-binding domain"/>
    <property type="match status" value="1"/>
</dbReference>
<feature type="compositionally biased region" description="Polar residues" evidence="2">
    <location>
        <begin position="8"/>
        <end position="39"/>
    </location>
</feature>
<evidence type="ECO:0000256" key="2">
    <source>
        <dbReference type="SAM" id="MobiDB-lite"/>
    </source>
</evidence>
<dbReference type="InterPro" id="IPR036390">
    <property type="entry name" value="WH_DNA-bd_sf"/>
</dbReference>
<feature type="region of interest" description="Disordered" evidence="2">
    <location>
        <begin position="1"/>
        <end position="114"/>
    </location>
</feature>
<evidence type="ECO:0000256" key="1">
    <source>
        <dbReference type="ARBA" id="ARBA00023125"/>
    </source>
</evidence>
<evidence type="ECO:0000313" key="4">
    <source>
        <dbReference type="EMBL" id="KAK9695664.1"/>
    </source>
</evidence>
<reference evidence="4 5" key="1">
    <citation type="submission" date="2023-04" db="EMBL/GenBank/DDBJ databases">
        <title>Genome of Basidiobolus ranarum AG-B5.</title>
        <authorList>
            <person name="Stajich J.E."/>
            <person name="Carter-House D."/>
            <person name="Gryganskyi A."/>
        </authorList>
    </citation>
    <scope>NUCLEOTIDE SEQUENCE [LARGE SCALE GENOMIC DNA]</scope>
    <source>
        <strain evidence="4 5">AG-B5</strain>
    </source>
</reference>
<keyword evidence="1" id="KW-0238">DNA-binding</keyword>
<evidence type="ECO:0000313" key="5">
    <source>
        <dbReference type="Proteomes" id="UP001479436"/>
    </source>
</evidence>
<accession>A0ABR2VRM0</accession>